<dbReference type="InParanoid" id="M1DV59"/>
<dbReference type="HOGENOM" id="CLU_1312055_0_0_1"/>
<reference evidence="1" key="2">
    <citation type="submission" date="2015-06" db="UniProtKB">
        <authorList>
            <consortium name="EnsemblPlants"/>
        </authorList>
    </citation>
    <scope>IDENTIFICATION</scope>
    <source>
        <strain evidence="1">DM1-3 516 R44</strain>
    </source>
</reference>
<reference evidence="2" key="1">
    <citation type="journal article" date="2011" name="Nature">
        <title>Genome sequence and analysis of the tuber crop potato.</title>
        <authorList>
            <consortium name="The Potato Genome Sequencing Consortium"/>
        </authorList>
    </citation>
    <scope>NUCLEOTIDE SEQUENCE [LARGE SCALE GENOMIC DNA]</scope>
    <source>
        <strain evidence="2">cv. DM1-3 516 R44</strain>
    </source>
</reference>
<dbReference type="PANTHER" id="PTHR37616">
    <property type="entry name" value="BZIP TRANSCRIPTION FACTOR 60-LIKE"/>
    <property type="match status" value="1"/>
</dbReference>
<protein>
    <submittedName>
        <fullName evidence="1">BZIP transcription factor family protein</fullName>
    </submittedName>
</protein>
<dbReference type="EnsemblPlants" id="PGSC0003DMT400094916">
    <property type="protein sequence ID" value="PGSC0003DMT400094916"/>
    <property type="gene ID" value="PGSC0003DMG400044487"/>
</dbReference>
<name>M1DV59_SOLTU</name>
<organism evidence="1 2">
    <name type="scientific">Solanum tuberosum</name>
    <name type="common">Potato</name>
    <dbReference type="NCBI Taxonomy" id="4113"/>
    <lineage>
        <taxon>Eukaryota</taxon>
        <taxon>Viridiplantae</taxon>
        <taxon>Streptophyta</taxon>
        <taxon>Embryophyta</taxon>
        <taxon>Tracheophyta</taxon>
        <taxon>Spermatophyta</taxon>
        <taxon>Magnoliopsida</taxon>
        <taxon>eudicotyledons</taxon>
        <taxon>Gunneridae</taxon>
        <taxon>Pentapetalae</taxon>
        <taxon>asterids</taxon>
        <taxon>lamiids</taxon>
        <taxon>Solanales</taxon>
        <taxon>Solanaceae</taxon>
        <taxon>Solanoideae</taxon>
        <taxon>Solaneae</taxon>
        <taxon>Solanum</taxon>
    </lineage>
</organism>
<proteinExistence type="predicted"/>
<evidence type="ECO:0000313" key="2">
    <source>
        <dbReference type="Proteomes" id="UP000011115"/>
    </source>
</evidence>
<dbReference type="STRING" id="4113.M1DV59"/>
<dbReference type="Proteomes" id="UP000011115">
    <property type="component" value="Unassembled WGS sequence"/>
</dbReference>
<dbReference type="eggNOG" id="ENOG502QQUV">
    <property type="taxonomic scope" value="Eukaryota"/>
</dbReference>
<dbReference type="PaxDb" id="4113-PGSC0003DMT400094916"/>
<sequence>MVKDMSSPGLLHSWSSSGVLDEVSVLLHQVSTHVYGYLNVPSPNCGSNLSKGLDNLSNSNRLVHSSPKLGILTIDGLVNGTGYSGKYGGKDHSLHCGQGDQGESNQKNTNKAADTFVHVGNGSDSLAASLYVPSNDKLVNIHGNSIIQSVFASEKAMASHGSADKKNSEAGLAVPGDLAPAVPGIHPCLYRSPAAGQRTLGSEETERQLC</sequence>
<evidence type="ECO:0000313" key="1">
    <source>
        <dbReference type="EnsemblPlants" id="PGSC0003DMT400094916"/>
    </source>
</evidence>
<dbReference type="Gramene" id="PGSC0003DMT400094916">
    <property type="protein sequence ID" value="PGSC0003DMT400094916"/>
    <property type="gene ID" value="PGSC0003DMG400044487"/>
</dbReference>
<accession>M1DV59</accession>
<dbReference type="AlphaFoldDB" id="M1DV59"/>
<keyword evidence="2" id="KW-1185">Reference proteome</keyword>
<dbReference type="PANTHER" id="PTHR37616:SF3">
    <property type="entry name" value="BZIP DOMAIN-CONTAINING PROTEIN"/>
    <property type="match status" value="1"/>
</dbReference>